<feature type="region of interest" description="Disordered" evidence="1">
    <location>
        <begin position="105"/>
        <end position="125"/>
    </location>
</feature>
<dbReference type="EMBL" id="CP133148">
    <property type="protein sequence ID" value="WVT03384.1"/>
    <property type="molecule type" value="Genomic_DNA"/>
</dbReference>
<feature type="compositionally biased region" description="Polar residues" evidence="1">
    <location>
        <begin position="108"/>
        <end position="119"/>
    </location>
</feature>
<evidence type="ECO:0000313" key="2">
    <source>
        <dbReference type="EMBL" id="WVT03384.1"/>
    </source>
</evidence>
<gene>
    <name evidence="2" type="ORF">RB548_18165</name>
</gene>
<evidence type="ECO:0000256" key="1">
    <source>
        <dbReference type="SAM" id="MobiDB-lite"/>
    </source>
</evidence>
<protein>
    <recommendedName>
        <fullName evidence="4">Transposase</fullName>
    </recommendedName>
</protein>
<reference evidence="2" key="1">
    <citation type="submission" date="2023-08" db="EMBL/GenBank/DDBJ databases">
        <title>Complete genome sequence of Sinorhizobium chiapanecum ITTG S70 isolated from Acaciella angustissima nodules in Chiapas-Mexico.</title>
        <authorList>
            <person name="Rincon-Rosales R."/>
            <person name="Rogel M.A."/>
            <person name="Rincon-Medina C.I."/>
            <person name="Guerrero G."/>
            <person name="Manzano-Gomez L.A."/>
            <person name="Lopez-Lopez A."/>
            <person name="Rincon Molina F.A."/>
            <person name="Martinez-Romero E."/>
        </authorList>
    </citation>
    <scope>NUCLEOTIDE SEQUENCE</scope>
    <source>
        <strain evidence="2">ITTG S70</strain>
    </source>
</reference>
<name>A0ABZ2BD88_9HYPH</name>
<dbReference type="RefSeq" id="WP_331372606.1">
    <property type="nucleotide sequence ID" value="NZ_CP133148.1"/>
</dbReference>
<sequence>MVVQERPHEALGQRPPADVYRSAATRPMPKRLDDPWYDADHQVRRVRDCGEIKWKGRRLFVSEVFAGELVGLAELENGDHVVRFGTLDLGLVDRGGVFHRFAPPRSPRQATKHMQQPKLSTILPV</sequence>
<organism evidence="2 3">
    <name type="scientific">Sinorhizobium chiapasense</name>
    <dbReference type="NCBI Taxonomy" id="501572"/>
    <lineage>
        <taxon>Bacteria</taxon>
        <taxon>Pseudomonadati</taxon>
        <taxon>Pseudomonadota</taxon>
        <taxon>Alphaproteobacteria</taxon>
        <taxon>Hyphomicrobiales</taxon>
        <taxon>Rhizobiaceae</taxon>
        <taxon>Sinorhizobium/Ensifer group</taxon>
        <taxon>Sinorhizobium</taxon>
    </lineage>
</organism>
<keyword evidence="3" id="KW-1185">Reference proteome</keyword>
<proteinExistence type="predicted"/>
<accession>A0ABZ2BD88</accession>
<dbReference type="Proteomes" id="UP001432360">
    <property type="component" value="Chromosome"/>
</dbReference>
<evidence type="ECO:0000313" key="3">
    <source>
        <dbReference type="Proteomes" id="UP001432360"/>
    </source>
</evidence>
<evidence type="ECO:0008006" key="4">
    <source>
        <dbReference type="Google" id="ProtNLM"/>
    </source>
</evidence>